<comment type="similarity">
    <text evidence="2">Belongs to the zinc-containing alcohol dehydrogenase family.</text>
</comment>
<dbReference type="Gene3D" id="3.40.50.720">
    <property type="entry name" value="NAD(P)-binding Rossmann-like Domain"/>
    <property type="match status" value="1"/>
</dbReference>
<name>R4G4I9_RHOPR</name>
<evidence type="ECO:0000256" key="5">
    <source>
        <dbReference type="ARBA" id="ARBA00023002"/>
    </source>
</evidence>
<dbReference type="InterPro" id="IPR011032">
    <property type="entry name" value="GroES-like_sf"/>
</dbReference>
<evidence type="ECO:0000256" key="3">
    <source>
        <dbReference type="ARBA" id="ARBA00022723"/>
    </source>
</evidence>
<reference evidence="8" key="1">
    <citation type="submission" date="2013-04" db="EMBL/GenBank/DDBJ databases">
        <title>An insight into the transcriptome of the digestive tract of the blood sucking bug, Rhodnius prolixus.</title>
        <authorList>
            <person name="Ribeiro J.M.C."/>
            <person name="Genta F.A."/>
            <person name="Sorgine M.H.F."/>
            <person name="Paiva-Silva G.O."/>
            <person name="Majerowicz D."/>
            <person name="Medeiros M."/>
            <person name="Koerich L."/>
            <person name="Terra W.R."/>
            <person name="Ferreira C."/>
            <person name="Pimentel A.C."/>
            <person name="Bisch P.M."/>
            <person name="Diniz M.M.P."/>
            <person name="Nascimento R."/>
            <person name="Salmon D."/>
            <person name="Silber A.M."/>
            <person name="Alves M."/>
            <person name="Oliveira M.F."/>
            <person name="Gondim K.C."/>
            <person name="Silva Neto M.A.C."/>
            <person name="Atella G.C."/>
            <person name="Araujo H."/>
            <person name="Dias F.S."/>
            <person name="Polycarpo C.R."/>
            <person name="Fampa P."/>
            <person name="Melo A.C."/>
            <person name="Tanaka A.S."/>
            <person name="Balczun C."/>
            <person name="Oliveira J.H.M."/>
            <person name="Goncalves R."/>
            <person name="Lazoski C."/>
            <person name="Pereira M.A."/>
            <person name="Rivera-Pomar R."/>
            <person name="Diambra L."/>
            <person name="Schaub G.A."/>
            <person name="Garcia E.S."/>
            <person name="Azambuja P."/>
            <person name="Braz G.R.C."/>
            <person name="Oliveira P.L."/>
        </authorList>
    </citation>
    <scope>NUCLEOTIDE SEQUENCE</scope>
</reference>
<dbReference type="PANTHER" id="PTHR43161:SF9">
    <property type="entry name" value="SORBITOL DEHYDROGENASE"/>
    <property type="match status" value="1"/>
</dbReference>
<accession>R4G4I9</accession>
<evidence type="ECO:0000259" key="7">
    <source>
        <dbReference type="Pfam" id="PF08240"/>
    </source>
</evidence>
<dbReference type="GO" id="GO:0016491">
    <property type="term" value="F:oxidoreductase activity"/>
    <property type="evidence" value="ECO:0007669"/>
    <property type="project" value="UniProtKB-KW"/>
</dbReference>
<proteinExistence type="evidence at transcript level"/>
<organism evidence="8">
    <name type="scientific">Rhodnius prolixus</name>
    <name type="common">Triatomid bug</name>
    <dbReference type="NCBI Taxonomy" id="13249"/>
    <lineage>
        <taxon>Eukaryota</taxon>
        <taxon>Metazoa</taxon>
        <taxon>Ecdysozoa</taxon>
        <taxon>Arthropoda</taxon>
        <taxon>Hexapoda</taxon>
        <taxon>Insecta</taxon>
        <taxon>Pterygota</taxon>
        <taxon>Neoptera</taxon>
        <taxon>Paraneoptera</taxon>
        <taxon>Hemiptera</taxon>
        <taxon>Heteroptera</taxon>
        <taxon>Panheteroptera</taxon>
        <taxon>Cimicomorpha</taxon>
        <taxon>Reduviidae</taxon>
        <taxon>Triatominae</taxon>
        <taxon>Rhodnius</taxon>
    </lineage>
</organism>
<sequence>MKSLLPDEDINLSVVLHRSNDVSFEVRPVPILRENELDFYHILKGPTGRQAGYTTPFVLGNQASGVVVGIGVGVEENFKEGDRVVIEPGVSCHNCKFCYQGRYNLCTRFTFIGTGNRPGALCRYIAHPMHNCYKIPQHIGLDDGAMCTGIASAIHACKRASLDKNSKVAIIGTGFMGIAIVLTCKMMGIKNIFVIEGSEYRLNLSRNFGAEFVLKLKPHGDPLYFKQIIKEIMGQGPDVTFETVNSSDSFHIASTITRRGGQIVAVNPKPGAIAAKLDEVASREIDIRGVYNVGQSFQEALQYLKGGLINVKDLNPIVLPLEHALEAFTSGRVNQGGNVITLIECYNEHANKK</sequence>
<dbReference type="InterPro" id="IPR013149">
    <property type="entry name" value="ADH-like_C"/>
</dbReference>
<dbReference type="GO" id="GO:0046872">
    <property type="term" value="F:metal ion binding"/>
    <property type="evidence" value="ECO:0007669"/>
    <property type="project" value="UniProtKB-KW"/>
</dbReference>
<protein>
    <submittedName>
        <fullName evidence="8">Putative sorbitol dehydrogenase</fullName>
    </submittedName>
</protein>
<keyword evidence="5" id="KW-0560">Oxidoreductase</keyword>
<dbReference type="VEuPathDB" id="VectorBase:RPRC014584"/>
<evidence type="ECO:0000256" key="1">
    <source>
        <dbReference type="ARBA" id="ARBA00001947"/>
    </source>
</evidence>
<dbReference type="PANTHER" id="PTHR43161">
    <property type="entry name" value="SORBITOL DEHYDROGENASE"/>
    <property type="match status" value="1"/>
</dbReference>
<dbReference type="Pfam" id="PF00107">
    <property type="entry name" value="ADH_zinc_N"/>
    <property type="match status" value="1"/>
</dbReference>
<dbReference type="SUPFAM" id="SSF50129">
    <property type="entry name" value="GroES-like"/>
    <property type="match status" value="1"/>
</dbReference>
<dbReference type="AlphaFoldDB" id="R4G4I9"/>
<keyword evidence="4" id="KW-0862">Zinc</keyword>
<dbReference type="Gene3D" id="3.90.180.10">
    <property type="entry name" value="Medium-chain alcohol dehydrogenases, catalytic domain"/>
    <property type="match status" value="1"/>
</dbReference>
<dbReference type="Pfam" id="PF08240">
    <property type="entry name" value="ADH_N"/>
    <property type="match status" value="1"/>
</dbReference>
<feature type="domain" description="Alcohol dehydrogenase-like N-terminal" evidence="7">
    <location>
        <begin position="35"/>
        <end position="137"/>
    </location>
</feature>
<evidence type="ECO:0000256" key="2">
    <source>
        <dbReference type="ARBA" id="ARBA00008072"/>
    </source>
</evidence>
<evidence type="ECO:0000313" key="8">
    <source>
        <dbReference type="EMBL" id="JAA76190.1"/>
    </source>
</evidence>
<dbReference type="InterPro" id="IPR013154">
    <property type="entry name" value="ADH-like_N"/>
</dbReference>
<comment type="cofactor">
    <cofactor evidence="1">
        <name>Zn(2+)</name>
        <dbReference type="ChEBI" id="CHEBI:29105"/>
    </cofactor>
</comment>
<dbReference type="EMBL" id="GAHY01001320">
    <property type="protein sequence ID" value="JAA76190.1"/>
    <property type="molecule type" value="mRNA"/>
</dbReference>
<dbReference type="InterPro" id="IPR036291">
    <property type="entry name" value="NAD(P)-bd_dom_sf"/>
</dbReference>
<evidence type="ECO:0000256" key="4">
    <source>
        <dbReference type="ARBA" id="ARBA00022833"/>
    </source>
</evidence>
<keyword evidence="3" id="KW-0479">Metal-binding</keyword>
<dbReference type="SUPFAM" id="SSF51735">
    <property type="entry name" value="NAD(P)-binding Rossmann-fold domains"/>
    <property type="match status" value="1"/>
</dbReference>
<evidence type="ECO:0000259" key="6">
    <source>
        <dbReference type="Pfam" id="PF00107"/>
    </source>
</evidence>
<feature type="domain" description="Alcohol dehydrogenase-like C-terminal" evidence="6">
    <location>
        <begin position="177"/>
        <end position="304"/>
    </location>
</feature>